<reference evidence="4 5" key="1">
    <citation type="submission" date="2023-10" db="EMBL/GenBank/DDBJ databases">
        <title>Veillonella sp. nov., isolated from a pig farm feces dump.</title>
        <authorList>
            <person name="Chang Y.-H."/>
        </authorList>
    </citation>
    <scope>NUCLEOTIDE SEQUENCE [LARGE SCALE GENOMIC DNA]</scope>
    <source>
        <strain evidence="4 5">YH-vei2233</strain>
    </source>
</reference>
<protein>
    <recommendedName>
        <fullName evidence="2 3">Segregation and condensation protein A</fullName>
    </recommendedName>
</protein>
<keyword evidence="3" id="KW-0963">Cytoplasm</keyword>
<keyword evidence="5" id="KW-1185">Reference proteome</keyword>
<sequence length="247" mass="29072">MEDYSYKFSVFEGPLDLLLHLIENHKIEIYDIPIVEITSQYMEYLDSWNHFDIHYSSEFLVMASTLLQIKSRMLLPKASPVTEDEEDPRDELVAKLVEFKKIKEFTELIYEKTSLDTTLFSRPEETSVLGLDRYYELDISHLYQVFANTFKRVLEEQETPITQVKVEKDPYSLEDMMIHLFSRARRGESMFFSQLLMEIGDKSGMVTVFMAVLELLKQQTLFITDIDDDIILSAQVDEPLQEELDEY</sequence>
<dbReference type="PANTHER" id="PTHR33969">
    <property type="entry name" value="SEGREGATION AND CONDENSATION PROTEIN A"/>
    <property type="match status" value="1"/>
</dbReference>
<dbReference type="HAMAP" id="MF_01805">
    <property type="entry name" value="ScpA"/>
    <property type="match status" value="1"/>
</dbReference>
<dbReference type="PANTHER" id="PTHR33969:SF2">
    <property type="entry name" value="SEGREGATION AND CONDENSATION PROTEIN A"/>
    <property type="match status" value="1"/>
</dbReference>
<dbReference type="RefSeq" id="WP_317329962.1">
    <property type="nucleotide sequence ID" value="NZ_JAWJZA010000003.1"/>
</dbReference>
<comment type="subcellular location">
    <subcellularLocation>
        <location evidence="3">Cytoplasm</location>
    </subcellularLocation>
    <text evidence="3">Associated with two foci at the outer edges of the nucleoid region in young cells, and at four foci within both cell halves in older cells.</text>
</comment>
<comment type="subunit">
    <text evidence="3">Component of a cohesin-like complex composed of ScpA, ScpB and the Smc homodimer, in which ScpA and ScpB bind to the head domain of Smc. The presence of the three proteins is required for the association of the complex with DNA.</text>
</comment>
<dbReference type="Proteomes" id="UP001272515">
    <property type="component" value="Unassembled WGS sequence"/>
</dbReference>
<name>A0ABU3Z9Q7_9FIRM</name>
<evidence type="ECO:0000256" key="3">
    <source>
        <dbReference type="HAMAP-Rule" id="MF_01805"/>
    </source>
</evidence>
<dbReference type="EMBL" id="JAWJZB010000006">
    <property type="protein sequence ID" value="MDV5088427.1"/>
    <property type="molecule type" value="Genomic_DNA"/>
</dbReference>
<keyword evidence="3" id="KW-0131">Cell cycle</keyword>
<evidence type="ECO:0000313" key="4">
    <source>
        <dbReference type="EMBL" id="MDV5088427.1"/>
    </source>
</evidence>
<comment type="function">
    <text evidence="3">Participates in chromosomal partition during cell division. May act via the formation of a condensin-like complex containing Smc and ScpB that pull DNA away from mid-cell into both cell halves.</text>
</comment>
<keyword evidence="3" id="KW-0132">Cell division</keyword>
<comment type="similarity">
    <text evidence="3">Belongs to the ScpA family.</text>
</comment>
<proteinExistence type="inferred from homology"/>
<keyword evidence="1 3" id="KW-0159">Chromosome partition</keyword>
<comment type="caution">
    <text evidence="4">The sequence shown here is derived from an EMBL/GenBank/DDBJ whole genome shotgun (WGS) entry which is preliminary data.</text>
</comment>
<evidence type="ECO:0000256" key="1">
    <source>
        <dbReference type="ARBA" id="ARBA00022829"/>
    </source>
</evidence>
<dbReference type="Pfam" id="PF02616">
    <property type="entry name" value="SMC_ScpA"/>
    <property type="match status" value="1"/>
</dbReference>
<dbReference type="InterPro" id="IPR003768">
    <property type="entry name" value="ScpA"/>
</dbReference>
<dbReference type="Gene3D" id="6.10.250.2410">
    <property type="match status" value="1"/>
</dbReference>
<evidence type="ECO:0000256" key="2">
    <source>
        <dbReference type="ARBA" id="ARBA00044777"/>
    </source>
</evidence>
<evidence type="ECO:0000313" key="5">
    <source>
        <dbReference type="Proteomes" id="UP001272515"/>
    </source>
</evidence>
<gene>
    <name evidence="3" type="primary">scpA</name>
    <name evidence="4" type="ORF">RVY80_06160</name>
</gene>
<organism evidence="4 5">
    <name type="scientific">Veillonella absiana</name>
    <dbReference type="NCBI Taxonomy" id="3079305"/>
    <lineage>
        <taxon>Bacteria</taxon>
        <taxon>Bacillati</taxon>
        <taxon>Bacillota</taxon>
        <taxon>Negativicutes</taxon>
        <taxon>Veillonellales</taxon>
        <taxon>Veillonellaceae</taxon>
        <taxon>Veillonella</taxon>
    </lineage>
</organism>
<accession>A0ABU3Z9Q7</accession>